<dbReference type="Proteomes" id="UP000504634">
    <property type="component" value="Unplaced"/>
</dbReference>
<feature type="signal peptide" evidence="3">
    <location>
        <begin position="1"/>
        <end position="19"/>
    </location>
</feature>
<sequence length="119" mass="13656">MTLLTTMLIFTSILHLGYALKCFNCWTVVDPSCNKIKQTDDKFLEDCKKNVVGCFTKIILWEDETVEIERSCFYGDPLEVRENCTITTSAMIEIDCDLCEQRTCVPTILVFHISFLKLG</sequence>
<organism evidence="4 5">
    <name type="scientific">Drosophila lebanonensis</name>
    <name type="common">Fruit fly</name>
    <name type="synonym">Scaptodrosophila lebanonensis</name>
    <dbReference type="NCBI Taxonomy" id="7225"/>
    <lineage>
        <taxon>Eukaryota</taxon>
        <taxon>Metazoa</taxon>
        <taxon>Ecdysozoa</taxon>
        <taxon>Arthropoda</taxon>
        <taxon>Hexapoda</taxon>
        <taxon>Insecta</taxon>
        <taxon>Pterygota</taxon>
        <taxon>Neoptera</taxon>
        <taxon>Endopterygota</taxon>
        <taxon>Diptera</taxon>
        <taxon>Brachycera</taxon>
        <taxon>Muscomorpha</taxon>
        <taxon>Ephydroidea</taxon>
        <taxon>Drosophilidae</taxon>
        <taxon>Scaptodrosophila</taxon>
    </lineage>
</organism>
<name>A0A6J2T4X2_DROLE</name>
<dbReference type="RefSeq" id="XP_030371991.1">
    <property type="nucleotide sequence ID" value="XM_030516131.1"/>
</dbReference>
<evidence type="ECO:0000313" key="4">
    <source>
        <dbReference type="Proteomes" id="UP000504634"/>
    </source>
</evidence>
<reference evidence="5" key="1">
    <citation type="submission" date="2025-08" db="UniProtKB">
        <authorList>
            <consortium name="RefSeq"/>
        </authorList>
    </citation>
    <scope>IDENTIFICATION</scope>
    <source>
        <strain evidence="5">11010-0011.00</strain>
        <tissue evidence="5">Whole body</tissue>
    </source>
</reference>
<dbReference type="Pfam" id="PF17064">
    <property type="entry name" value="QVR"/>
    <property type="match status" value="1"/>
</dbReference>
<dbReference type="GO" id="GO:0030431">
    <property type="term" value="P:sleep"/>
    <property type="evidence" value="ECO:0007669"/>
    <property type="project" value="InterPro"/>
</dbReference>
<keyword evidence="4" id="KW-1185">Reference proteome</keyword>
<gene>
    <name evidence="5" type="primary">LOC115622234</name>
</gene>
<dbReference type="GeneID" id="115622234"/>
<evidence type="ECO:0000313" key="5">
    <source>
        <dbReference type="RefSeq" id="XP_030371991.1"/>
    </source>
</evidence>
<dbReference type="AlphaFoldDB" id="A0A6J2T4X2"/>
<evidence type="ECO:0000256" key="3">
    <source>
        <dbReference type="SAM" id="SignalP"/>
    </source>
</evidence>
<evidence type="ECO:0000256" key="1">
    <source>
        <dbReference type="ARBA" id="ARBA00022729"/>
    </source>
</evidence>
<accession>A0A6J2T4X2</accession>
<feature type="chain" id="PRO_5027006486" evidence="3">
    <location>
        <begin position="20"/>
        <end position="119"/>
    </location>
</feature>
<keyword evidence="2" id="KW-0325">Glycoprotein</keyword>
<evidence type="ECO:0000256" key="2">
    <source>
        <dbReference type="ARBA" id="ARBA00023180"/>
    </source>
</evidence>
<dbReference type="GO" id="GO:0032222">
    <property type="term" value="P:regulation of synaptic transmission, cholinergic"/>
    <property type="evidence" value="ECO:0007669"/>
    <property type="project" value="InterPro"/>
</dbReference>
<dbReference type="InterPro" id="IPR031424">
    <property type="entry name" value="QVR-like"/>
</dbReference>
<proteinExistence type="predicted"/>
<protein>
    <submittedName>
        <fullName evidence="5">Uncharacterized protein LOC115622234</fullName>
    </submittedName>
</protein>
<keyword evidence="1 3" id="KW-0732">Signal</keyword>